<dbReference type="AlphaFoldDB" id="A0A3N6MYJ0"/>
<feature type="transmembrane region" description="Helical" evidence="1">
    <location>
        <begin position="241"/>
        <end position="259"/>
    </location>
</feature>
<gene>
    <name evidence="2" type="ORF">EA472_00780</name>
</gene>
<feature type="transmembrane region" description="Helical" evidence="1">
    <location>
        <begin position="15"/>
        <end position="37"/>
    </location>
</feature>
<evidence type="ECO:0000313" key="2">
    <source>
        <dbReference type="EMBL" id="RQH03161.1"/>
    </source>
</evidence>
<keyword evidence="1" id="KW-0812">Transmembrane</keyword>
<protein>
    <submittedName>
        <fullName evidence="2">Uncharacterized protein</fullName>
    </submittedName>
</protein>
<dbReference type="EMBL" id="REFZ01000001">
    <property type="protein sequence ID" value="RQH03161.1"/>
    <property type="molecule type" value="Genomic_DNA"/>
</dbReference>
<keyword evidence="1" id="KW-1133">Transmembrane helix</keyword>
<feature type="transmembrane region" description="Helical" evidence="1">
    <location>
        <begin position="190"/>
        <end position="211"/>
    </location>
</feature>
<feature type="transmembrane region" description="Helical" evidence="1">
    <location>
        <begin position="121"/>
        <end position="138"/>
    </location>
</feature>
<feature type="transmembrane region" description="Helical" evidence="1">
    <location>
        <begin position="159"/>
        <end position="184"/>
    </location>
</feature>
<name>A0A3N6MYJ0_NATCH</name>
<keyword evidence="3" id="KW-1185">Reference proteome</keyword>
<feature type="transmembrane region" description="Helical" evidence="1">
    <location>
        <begin position="49"/>
        <end position="67"/>
    </location>
</feature>
<dbReference type="Proteomes" id="UP000281431">
    <property type="component" value="Unassembled WGS sequence"/>
</dbReference>
<sequence>MDFESERSNVSRPSWTSISIGSVVGFVNVAVVIALYASGGYPALESPTAVAALVATGFVLGFVAAFVSAFTRLVTPLVGLLAVLVGTAYAEVTTPRPEWSQLEGYVIVDGPTYVSSYANAWYVWFSVLLIVGVFEFAIRRGYGVGDRRLRNLPQLPLSGPALVAIVLGVASIVAAGTTLLVLRAGIRPPVASVGVFVVTIAVAAVPLAAVLTRGIVSPVVLFALVPYFLVVEVFAATDSPVHILLFGPYAIVLAIAWVLEGAARSRVRGWDGGRFAVGDGT</sequence>
<feature type="transmembrane region" description="Helical" evidence="1">
    <location>
        <begin position="218"/>
        <end position="235"/>
    </location>
</feature>
<evidence type="ECO:0000313" key="3">
    <source>
        <dbReference type="Proteomes" id="UP000281431"/>
    </source>
</evidence>
<reference evidence="2 3" key="1">
    <citation type="submission" date="2018-10" db="EMBL/GenBank/DDBJ databases">
        <title>Natrarchaeobius chitinivorans gen. nov., sp. nov., and Natrarchaeobius haloalkaliphilus sp. nov., alkaliphilic, chitin-utilizing haloarchaea from hypersaline alkaline lakes.</title>
        <authorList>
            <person name="Sorokin D.Y."/>
            <person name="Elcheninov A.G."/>
            <person name="Kostrikina N.A."/>
            <person name="Bale N.J."/>
            <person name="Sinninghe Damste J.S."/>
            <person name="Khijniak T.V."/>
            <person name="Kublanov I.V."/>
            <person name="Toshchakov S.V."/>
        </authorList>
    </citation>
    <scope>NUCLEOTIDE SEQUENCE [LARGE SCALE GENOMIC DNA]</scope>
    <source>
        <strain evidence="2 3">AArcht7</strain>
    </source>
</reference>
<proteinExistence type="predicted"/>
<accession>A0A3N6MYJ0</accession>
<organism evidence="2 3">
    <name type="scientific">Natrarchaeobius chitinivorans</name>
    <dbReference type="NCBI Taxonomy" id="1679083"/>
    <lineage>
        <taxon>Archaea</taxon>
        <taxon>Methanobacteriati</taxon>
        <taxon>Methanobacteriota</taxon>
        <taxon>Stenosarchaea group</taxon>
        <taxon>Halobacteria</taxon>
        <taxon>Halobacteriales</taxon>
        <taxon>Natrialbaceae</taxon>
        <taxon>Natrarchaeobius</taxon>
    </lineage>
</organism>
<evidence type="ECO:0000256" key="1">
    <source>
        <dbReference type="SAM" id="Phobius"/>
    </source>
</evidence>
<comment type="caution">
    <text evidence="2">The sequence shown here is derived from an EMBL/GenBank/DDBJ whole genome shotgun (WGS) entry which is preliminary data.</text>
</comment>
<keyword evidence="1" id="KW-0472">Membrane</keyword>